<evidence type="ECO:0000256" key="6">
    <source>
        <dbReference type="ARBA" id="ARBA00023053"/>
    </source>
</evidence>
<feature type="transmembrane region" description="Helical" evidence="10">
    <location>
        <begin position="347"/>
        <end position="371"/>
    </location>
</feature>
<feature type="transmembrane region" description="Helical" evidence="10">
    <location>
        <begin position="222"/>
        <end position="248"/>
    </location>
</feature>
<protein>
    <submittedName>
        <fullName evidence="12">Na+/H+ antiporter</fullName>
    </submittedName>
</protein>
<evidence type="ECO:0000256" key="5">
    <source>
        <dbReference type="ARBA" id="ARBA00022989"/>
    </source>
</evidence>
<dbReference type="InterPro" id="IPR004705">
    <property type="entry name" value="Cation/H_exchanger_CPA1_bac"/>
</dbReference>
<accession>A0ABP5FNV2</accession>
<evidence type="ECO:0000256" key="8">
    <source>
        <dbReference type="ARBA" id="ARBA00023136"/>
    </source>
</evidence>
<comment type="similarity">
    <text evidence="10">Belongs to the monovalent cation:proton antiporter 1 (CPA1) transporter (TC 2.A.36) family.</text>
</comment>
<evidence type="ECO:0000256" key="3">
    <source>
        <dbReference type="ARBA" id="ARBA00022475"/>
    </source>
</evidence>
<dbReference type="NCBIfam" id="TIGR00831">
    <property type="entry name" value="a_cpa1"/>
    <property type="match status" value="1"/>
</dbReference>
<keyword evidence="9 10" id="KW-0739">Sodium transport</keyword>
<feature type="transmembrane region" description="Helical" evidence="10">
    <location>
        <begin position="184"/>
        <end position="202"/>
    </location>
</feature>
<dbReference type="PANTHER" id="PTHR10110:SF86">
    <property type="entry name" value="SODIUM_HYDROGEN EXCHANGER 7"/>
    <property type="match status" value="1"/>
</dbReference>
<dbReference type="Proteomes" id="UP001500751">
    <property type="component" value="Unassembled WGS sequence"/>
</dbReference>
<dbReference type="InterPro" id="IPR038770">
    <property type="entry name" value="Na+/solute_symporter_sf"/>
</dbReference>
<keyword evidence="5 10" id="KW-1133">Transmembrane helix</keyword>
<keyword evidence="13" id="KW-1185">Reference proteome</keyword>
<keyword evidence="3 10" id="KW-1003">Cell membrane</keyword>
<evidence type="ECO:0000313" key="13">
    <source>
        <dbReference type="Proteomes" id="UP001500751"/>
    </source>
</evidence>
<proteinExistence type="inferred from homology"/>
<sequence length="534" mass="58139">MTAQHLLFLLGVPFFSVVVSALARRFALNGPLVLVVIGIVVSIAPFIPDYDLEPEFVLMILLPPLLYQAAVETSVPSLRQNWQAVLILSVAMVLVTTMLTGFAMHLLIPEMPLPVAFVLGAVLGPPDTVAAISIARRLGLPRRTVDVLVGEGLFNDATALTAFRIALAAAVGETVTFIDAIGRFLLSAAGGILIGAVVAMVWDPIRFRMRDPRAESSISLILPFVVYITAEAVHVSGVMGVVILGLYLGHRRVRAGYATRMLDTAVWDVIVEILEATVFALIGLQLIPILRDVDHWSGFQLIGYGLAAFAIVVVARFGGVFTFGFLGHQFTRRFRGTPPNRSTESQAVRTLFVVSWAGMRGVVSLAAVLSIPMTTNTGEPLPERELVQFLTLFVVLATLIVQGLTLPPLIRRLGITAVEEEKEDAFAYCSAMGTAANAGLARLDELEAQLPDPAVDRMRDQALWRGEKARRYAQQVASGGPSARAAAVDDARRSMLDAERAAVEHLRDSREINDDVYRRVLNQLDLEEAFLERR</sequence>
<keyword evidence="6 10" id="KW-0915">Sodium</keyword>
<keyword evidence="2 10" id="KW-0813">Transport</keyword>
<name>A0ABP5FNV2_9ACTN</name>
<reference evidence="13" key="1">
    <citation type="journal article" date="2019" name="Int. J. Syst. Evol. Microbiol.">
        <title>The Global Catalogue of Microorganisms (GCM) 10K type strain sequencing project: providing services to taxonomists for standard genome sequencing and annotation.</title>
        <authorList>
            <consortium name="The Broad Institute Genomics Platform"/>
            <consortium name="The Broad Institute Genome Sequencing Center for Infectious Disease"/>
            <person name="Wu L."/>
            <person name="Ma J."/>
        </authorList>
    </citation>
    <scope>NUCLEOTIDE SEQUENCE [LARGE SCALE GENOMIC DNA]</scope>
    <source>
        <strain evidence="13">JCM 16014</strain>
    </source>
</reference>
<keyword evidence="7 10" id="KW-0406">Ion transport</keyword>
<feature type="domain" description="Cation/H+ exchanger transmembrane" evidence="11">
    <location>
        <begin position="17"/>
        <end position="411"/>
    </location>
</feature>
<evidence type="ECO:0000256" key="9">
    <source>
        <dbReference type="ARBA" id="ARBA00023201"/>
    </source>
</evidence>
<comment type="subcellular location">
    <subcellularLocation>
        <location evidence="1 10">Cell membrane</location>
        <topology evidence="1 10">Multi-pass membrane protein</topology>
    </subcellularLocation>
</comment>
<evidence type="ECO:0000313" key="12">
    <source>
        <dbReference type="EMBL" id="GAA2028301.1"/>
    </source>
</evidence>
<feature type="transmembrane region" description="Helical" evidence="10">
    <location>
        <begin position="302"/>
        <end position="326"/>
    </location>
</feature>
<evidence type="ECO:0000256" key="10">
    <source>
        <dbReference type="RuleBase" id="RU366002"/>
    </source>
</evidence>
<feature type="transmembrane region" description="Helical" evidence="10">
    <location>
        <begin position="6"/>
        <end position="23"/>
    </location>
</feature>
<feature type="transmembrane region" description="Helical" evidence="10">
    <location>
        <begin position="386"/>
        <end position="406"/>
    </location>
</feature>
<evidence type="ECO:0000256" key="4">
    <source>
        <dbReference type="ARBA" id="ARBA00022692"/>
    </source>
</evidence>
<evidence type="ECO:0000256" key="1">
    <source>
        <dbReference type="ARBA" id="ARBA00004651"/>
    </source>
</evidence>
<feature type="transmembrane region" description="Helical" evidence="10">
    <location>
        <begin position="56"/>
        <end position="73"/>
    </location>
</feature>
<feature type="transmembrane region" description="Helical" evidence="10">
    <location>
        <begin position="85"/>
        <end position="108"/>
    </location>
</feature>
<comment type="function">
    <text evidence="10">Na(+)/H(+) antiporter that extrudes sodium in exchange for external protons.</text>
</comment>
<evidence type="ECO:0000256" key="2">
    <source>
        <dbReference type="ARBA" id="ARBA00022448"/>
    </source>
</evidence>
<dbReference type="PANTHER" id="PTHR10110">
    <property type="entry name" value="SODIUM/HYDROGEN EXCHANGER"/>
    <property type="match status" value="1"/>
</dbReference>
<dbReference type="EMBL" id="BAAAQN010000014">
    <property type="protein sequence ID" value="GAA2028301.1"/>
    <property type="molecule type" value="Genomic_DNA"/>
</dbReference>
<dbReference type="InterPro" id="IPR006153">
    <property type="entry name" value="Cation/H_exchanger_TM"/>
</dbReference>
<dbReference type="InterPro" id="IPR018422">
    <property type="entry name" value="Cation/H_exchanger_CPA1"/>
</dbReference>
<feature type="transmembrane region" description="Helical" evidence="10">
    <location>
        <begin position="114"/>
        <end position="135"/>
    </location>
</feature>
<organism evidence="12 13">
    <name type="scientific">Catenulispora yoronensis</name>
    <dbReference type="NCBI Taxonomy" id="450799"/>
    <lineage>
        <taxon>Bacteria</taxon>
        <taxon>Bacillati</taxon>
        <taxon>Actinomycetota</taxon>
        <taxon>Actinomycetes</taxon>
        <taxon>Catenulisporales</taxon>
        <taxon>Catenulisporaceae</taxon>
        <taxon>Catenulispora</taxon>
    </lineage>
</organism>
<feature type="transmembrane region" description="Helical" evidence="10">
    <location>
        <begin position="269"/>
        <end position="290"/>
    </location>
</feature>
<gene>
    <name evidence="12" type="ORF">GCM10009839_29170</name>
</gene>
<dbReference type="Gene3D" id="1.20.1530.20">
    <property type="match status" value="1"/>
</dbReference>
<keyword evidence="4 10" id="KW-0812">Transmembrane</keyword>
<comment type="caution">
    <text evidence="12">The sequence shown here is derived from an EMBL/GenBank/DDBJ whole genome shotgun (WGS) entry which is preliminary data.</text>
</comment>
<keyword evidence="8 10" id="KW-0472">Membrane</keyword>
<feature type="transmembrane region" description="Helical" evidence="10">
    <location>
        <begin position="30"/>
        <end position="50"/>
    </location>
</feature>
<dbReference type="Pfam" id="PF00999">
    <property type="entry name" value="Na_H_Exchanger"/>
    <property type="match status" value="1"/>
</dbReference>
<evidence type="ECO:0000259" key="11">
    <source>
        <dbReference type="Pfam" id="PF00999"/>
    </source>
</evidence>
<dbReference type="RefSeq" id="WP_344666116.1">
    <property type="nucleotide sequence ID" value="NZ_BAAAQN010000014.1"/>
</dbReference>
<keyword evidence="10" id="KW-0050">Antiport</keyword>
<evidence type="ECO:0000256" key="7">
    <source>
        <dbReference type="ARBA" id="ARBA00023065"/>
    </source>
</evidence>